<evidence type="ECO:0000256" key="1">
    <source>
        <dbReference type="ARBA" id="ARBA00023002"/>
    </source>
</evidence>
<organism evidence="3 4">
    <name type="scientific">Mangrovicoccus algicola</name>
    <dbReference type="NCBI Taxonomy" id="2771008"/>
    <lineage>
        <taxon>Bacteria</taxon>
        <taxon>Pseudomonadati</taxon>
        <taxon>Pseudomonadota</taxon>
        <taxon>Alphaproteobacteria</taxon>
        <taxon>Rhodobacterales</taxon>
        <taxon>Paracoccaceae</taxon>
        <taxon>Mangrovicoccus</taxon>
    </lineage>
</organism>
<dbReference type="PANTHER" id="PTHR13847">
    <property type="entry name" value="SARCOSINE DEHYDROGENASE-RELATED"/>
    <property type="match status" value="1"/>
</dbReference>
<dbReference type="GO" id="GO:0016491">
    <property type="term" value="F:oxidoreductase activity"/>
    <property type="evidence" value="ECO:0007669"/>
    <property type="project" value="UniProtKB-KW"/>
</dbReference>
<dbReference type="GO" id="GO:0032981">
    <property type="term" value="P:mitochondrial respiratory chain complex I assembly"/>
    <property type="evidence" value="ECO:0007669"/>
    <property type="project" value="TreeGrafter"/>
</dbReference>
<dbReference type="Proteomes" id="UP000609121">
    <property type="component" value="Unassembled WGS sequence"/>
</dbReference>
<accession>A0A8J7CZK1</accession>
<dbReference type="SUPFAM" id="SSF51905">
    <property type="entry name" value="FAD/NAD(P)-binding domain"/>
    <property type="match status" value="1"/>
</dbReference>
<comment type="caution">
    <text evidence="3">The sequence shown here is derived from an EMBL/GenBank/DDBJ whole genome shotgun (WGS) entry which is preliminary data.</text>
</comment>
<keyword evidence="1" id="KW-0560">Oxidoreductase</keyword>
<sequence>MRDSYDVVIVGGAVIGSAVAHYLTADPAFDGRVLVVERDPTYSRASTALSASGIRVQFSTALNVRISQYGAEVIRGFADAMAVADDRPDLNFREAGYLYLAGSPAQEAALRGAHEVQRGCGADVVLWSPAELAAAFPHLRTEGIRLASYGRSGEGWFSNTGMMNGFRAKARAAGAEYLRDEVTGVTCAGGRVTGVRLGSGRQVAAGWVVNCAGPRAAEVARMAGLDLPVERRKRTVFVFDCQSSPEGSAHVAGGRLPLMIDPTGVYVRPEGRYFLAGAAPAEDPAVEADDFEPRHAEFEEVIWPALAARSPAFEAIRQLNMWAGHYAMNALDCNAIIGPHPALPNFVLANGFSGHGLQQAPATGRAVAERIVHGRYLSLDFTELGAERVLERRALPEHAII</sequence>
<dbReference type="InterPro" id="IPR036188">
    <property type="entry name" value="FAD/NAD-bd_sf"/>
</dbReference>
<proteinExistence type="predicted"/>
<dbReference type="Gene3D" id="3.50.50.60">
    <property type="entry name" value="FAD/NAD(P)-binding domain"/>
    <property type="match status" value="1"/>
</dbReference>
<evidence type="ECO:0000313" key="3">
    <source>
        <dbReference type="EMBL" id="MBE3638008.1"/>
    </source>
</evidence>
<keyword evidence="4" id="KW-1185">Reference proteome</keyword>
<reference evidence="3" key="1">
    <citation type="submission" date="2020-09" db="EMBL/GenBank/DDBJ databases">
        <title>A novel bacterium of genus Mangrovicoccus, isolated from South China Sea.</title>
        <authorList>
            <person name="Huang H."/>
            <person name="Mo K."/>
            <person name="Hu Y."/>
        </authorList>
    </citation>
    <scope>NUCLEOTIDE SEQUENCE</scope>
    <source>
        <strain evidence="3">HB182678</strain>
    </source>
</reference>
<dbReference type="EMBL" id="JACVXA010000014">
    <property type="protein sequence ID" value="MBE3638008.1"/>
    <property type="molecule type" value="Genomic_DNA"/>
</dbReference>
<name>A0A8J7CZK1_9RHOB</name>
<dbReference type="Pfam" id="PF01266">
    <property type="entry name" value="DAO"/>
    <property type="match status" value="1"/>
</dbReference>
<dbReference type="PANTHER" id="PTHR13847:SF287">
    <property type="entry name" value="FAD-DEPENDENT OXIDOREDUCTASE DOMAIN-CONTAINING PROTEIN 1"/>
    <property type="match status" value="1"/>
</dbReference>
<evidence type="ECO:0000313" key="4">
    <source>
        <dbReference type="Proteomes" id="UP000609121"/>
    </source>
</evidence>
<dbReference type="RefSeq" id="WP_193181273.1">
    <property type="nucleotide sequence ID" value="NZ_JACVXA010000014.1"/>
</dbReference>
<evidence type="ECO:0000259" key="2">
    <source>
        <dbReference type="Pfam" id="PF01266"/>
    </source>
</evidence>
<dbReference type="InterPro" id="IPR006076">
    <property type="entry name" value="FAD-dep_OxRdtase"/>
</dbReference>
<protein>
    <submittedName>
        <fullName evidence="3">FAD-binding oxidoreductase</fullName>
    </submittedName>
</protein>
<dbReference type="Gene3D" id="3.30.9.10">
    <property type="entry name" value="D-Amino Acid Oxidase, subunit A, domain 2"/>
    <property type="match status" value="1"/>
</dbReference>
<gene>
    <name evidence="3" type="ORF">ICN82_07310</name>
</gene>
<dbReference type="GO" id="GO:0005737">
    <property type="term" value="C:cytoplasm"/>
    <property type="evidence" value="ECO:0007669"/>
    <property type="project" value="TreeGrafter"/>
</dbReference>
<dbReference type="AlphaFoldDB" id="A0A8J7CZK1"/>
<feature type="domain" description="FAD dependent oxidoreductase" evidence="2">
    <location>
        <begin position="6"/>
        <end position="370"/>
    </location>
</feature>